<evidence type="ECO:0000313" key="5">
    <source>
        <dbReference type="Proteomes" id="UP000216188"/>
    </source>
</evidence>
<dbReference type="Gene3D" id="3.30.9.10">
    <property type="entry name" value="D-Amino Acid Oxidase, subunit A, domain 2"/>
    <property type="match status" value="1"/>
</dbReference>
<organism evidence="4 5">
    <name type="scientific">Brucella pseudogrignonensis</name>
    <dbReference type="NCBI Taxonomy" id="419475"/>
    <lineage>
        <taxon>Bacteria</taxon>
        <taxon>Pseudomonadati</taxon>
        <taxon>Pseudomonadota</taxon>
        <taxon>Alphaproteobacteria</taxon>
        <taxon>Hyphomicrobiales</taxon>
        <taxon>Brucellaceae</taxon>
        <taxon>Brucella/Ochrobactrum group</taxon>
        <taxon>Brucella</taxon>
    </lineage>
</organism>
<sequence>MNIVCADAIDSSYDVIIVGAGFYGCVLAVHLSGLGYRVLLSERAGEAMSRASAVNQARVHTGFHYPRSFVTALRSFHNRPRFIEDYSDALVSDFKMLYAIARHGTKVNAQRFYGMYKAMRAPIQEATPSQRAMFDADLIEDVFVCAEDAFDYTILRDSVFQQLEKTDVTIAFNCLANAVRTQGDHLTVEFATGKKAQAARVFNVGYAQLNALLKSSGLKPLPLKHELVEIALVEPPPALRPFGVTVMDGAYFSSMPYPARKAYSLTHVRYTPHYNWTDETAPSSAYDMVGQLKTGTRWKHMVNDARRYMPVIGDVEWIESLYDVKTVPIKNEHDDGRPILLQHHDDMPGLWSVLGSKIDNIYDLLELVE</sequence>
<evidence type="ECO:0000313" key="4">
    <source>
        <dbReference type="EMBL" id="OYR22775.1"/>
    </source>
</evidence>
<dbReference type="Pfam" id="PF01266">
    <property type="entry name" value="DAO"/>
    <property type="match status" value="1"/>
</dbReference>
<evidence type="ECO:0000259" key="3">
    <source>
        <dbReference type="Pfam" id="PF01266"/>
    </source>
</evidence>
<dbReference type="InterPro" id="IPR036188">
    <property type="entry name" value="FAD/NAD-bd_sf"/>
</dbReference>
<gene>
    <name evidence="4" type="ORF">CEV34_4167</name>
</gene>
<reference evidence="4 5" key="1">
    <citation type="submission" date="2017-07" db="EMBL/GenBank/DDBJ databases">
        <title>Phylogenetic study on the rhizospheric bacterium Ochrobactrum sp. A44.</title>
        <authorList>
            <person name="Krzyzanowska D.M."/>
            <person name="Ossowicki A."/>
            <person name="Rajewska M."/>
            <person name="Maciag T."/>
            <person name="Kaczynski Z."/>
            <person name="Czerwicka M."/>
            <person name="Jafra S."/>
        </authorList>
    </citation>
    <scope>NUCLEOTIDE SEQUENCE [LARGE SCALE GENOMIC DNA]</scope>
    <source>
        <strain evidence="4 5">CCUG 30717</strain>
    </source>
</reference>
<keyword evidence="2" id="KW-1133">Transmembrane helix</keyword>
<dbReference type="AlphaFoldDB" id="A0A256G6L5"/>
<dbReference type="Proteomes" id="UP000216188">
    <property type="component" value="Unassembled WGS sequence"/>
</dbReference>
<dbReference type="InterPro" id="IPR006076">
    <property type="entry name" value="FAD-dep_OxRdtase"/>
</dbReference>
<accession>A0A256G6L5</accession>
<keyword evidence="2" id="KW-0812">Transmembrane</keyword>
<dbReference type="EMBL" id="NNRM01000043">
    <property type="protein sequence ID" value="OYR22775.1"/>
    <property type="molecule type" value="Genomic_DNA"/>
</dbReference>
<dbReference type="SUPFAM" id="SSF51905">
    <property type="entry name" value="FAD/NAD(P)-binding domain"/>
    <property type="match status" value="1"/>
</dbReference>
<name>A0A256G6L5_9HYPH</name>
<evidence type="ECO:0000256" key="2">
    <source>
        <dbReference type="SAM" id="Phobius"/>
    </source>
</evidence>
<feature type="domain" description="FAD dependent oxidoreductase" evidence="3">
    <location>
        <begin position="14"/>
        <end position="355"/>
    </location>
</feature>
<evidence type="ECO:0000256" key="1">
    <source>
        <dbReference type="ARBA" id="ARBA00023002"/>
    </source>
</evidence>
<dbReference type="Gene3D" id="3.50.50.60">
    <property type="entry name" value="FAD/NAD(P)-binding domain"/>
    <property type="match status" value="1"/>
</dbReference>
<keyword evidence="2" id="KW-0472">Membrane</keyword>
<dbReference type="GO" id="GO:0016491">
    <property type="term" value="F:oxidoreductase activity"/>
    <property type="evidence" value="ECO:0007669"/>
    <property type="project" value="UniProtKB-KW"/>
</dbReference>
<feature type="transmembrane region" description="Helical" evidence="2">
    <location>
        <begin position="20"/>
        <end position="40"/>
    </location>
</feature>
<keyword evidence="1" id="KW-0560">Oxidoreductase</keyword>
<protein>
    <submittedName>
        <fullName evidence="4">FAD dependent oxidoreductase family protein</fullName>
    </submittedName>
</protein>
<keyword evidence="5" id="KW-1185">Reference proteome</keyword>
<dbReference type="RefSeq" id="WP_094544335.1">
    <property type="nucleotide sequence ID" value="NZ_JBHEEM010000021.1"/>
</dbReference>
<proteinExistence type="predicted"/>
<comment type="caution">
    <text evidence="4">The sequence shown here is derived from an EMBL/GenBank/DDBJ whole genome shotgun (WGS) entry which is preliminary data.</text>
</comment>